<keyword evidence="9 10" id="KW-0137">Centromere</keyword>
<dbReference type="OrthoDB" id="6432863at2759"/>
<comment type="subunit">
    <text evidence="10">Component of the NDC80 complex.</text>
</comment>
<evidence type="ECO:0000313" key="13">
    <source>
        <dbReference type="Proteomes" id="UP000751190"/>
    </source>
</evidence>
<evidence type="ECO:0000256" key="7">
    <source>
        <dbReference type="ARBA" id="ARBA00023242"/>
    </source>
</evidence>
<keyword evidence="2 10" id="KW-0158">Chromosome</keyword>
<dbReference type="Gene3D" id="3.30.160.570">
    <property type="entry name" value="Ncd80 complex, Spc24 subunit"/>
    <property type="match status" value="1"/>
</dbReference>
<dbReference type="GO" id="GO:0007059">
    <property type="term" value="P:chromosome segregation"/>
    <property type="evidence" value="ECO:0007669"/>
    <property type="project" value="TreeGrafter"/>
</dbReference>
<evidence type="ECO:0000256" key="3">
    <source>
        <dbReference type="ARBA" id="ARBA00022618"/>
    </source>
</evidence>
<evidence type="ECO:0000256" key="10">
    <source>
        <dbReference type="RuleBase" id="RU368011"/>
    </source>
</evidence>
<sequence length="193" mass="21477">MAAKYSDTESVLDEVIQLFSGTEDQQIIASIRQAERDTKDLSARKQASIQDSIRALSAHNEQRRAELAAPTDTSEIDALKADILSAEVGIARMESENSELGEQLGGVRQAKAKLGETKARLAEIEANDVPRQRHAISLYANISNIRWDYTDDAKVKGYLTSTQGGGDIRSFELDPLRQSQNFIINYLWDKMAF</sequence>
<accession>A0A8J5XDJ2</accession>
<feature type="coiled-coil region" evidence="11">
    <location>
        <begin position="76"/>
        <end position="127"/>
    </location>
</feature>
<comment type="subcellular location">
    <subcellularLocation>
        <location evidence="10">Nucleus</location>
    </subcellularLocation>
    <subcellularLocation>
        <location evidence="10">Chromosome</location>
        <location evidence="10">Centromere</location>
        <location evidence="10">Kinetochore</location>
    </subcellularLocation>
</comment>
<dbReference type="InterPro" id="IPR013252">
    <property type="entry name" value="Ndc80_Spc24"/>
</dbReference>
<evidence type="ECO:0000256" key="9">
    <source>
        <dbReference type="ARBA" id="ARBA00023328"/>
    </source>
</evidence>
<comment type="similarity">
    <text evidence="1 10">Belongs to the SPC24 family.</text>
</comment>
<dbReference type="GO" id="GO:0005634">
    <property type="term" value="C:nucleus"/>
    <property type="evidence" value="ECO:0007669"/>
    <property type="project" value="UniProtKB-SubCell"/>
</dbReference>
<organism evidence="12 13">
    <name type="scientific">Diacronema lutheri</name>
    <name type="common">Unicellular marine alga</name>
    <name type="synonym">Monochrysis lutheri</name>
    <dbReference type="NCBI Taxonomy" id="2081491"/>
    <lineage>
        <taxon>Eukaryota</taxon>
        <taxon>Haptista</taxon>
        <taxon>Haptophyta</taxon>
        <taxon>Pavlovophyceae</taxon>
        <taxon>Pavlovales</taxon>
        <taxon>Pavlovaceae</taxon>
        <taxon>Diacronema</taxon>
    </lineage>
</organism>
<dbReference type="AlphaFoldDB" id="A0A8J5XDJ2"/>
<dbReference type="GO" id="GO:0008017">
    <property type="term" value="F:microtubule binding"/>
    <property type="evidence" value="ECO:0007669"/>
    <property type="project" value="TreeGrafter"/>
</dbReference>
<evidence type="ECO:0000256" key="6">
    <source>
        <dbReference type="ARBA" id="ARBA00023054"/>
    </source>
</evidence>
<dbReference type="Proteomes" id="UP000751190">
    <property type="component" value="Unassembled WGS sequence"/>
</dbReference>
<evidence type="ECO:0000256" key="4">
    <source>
        <dbReference type="ARBA" id="ARBA00022776"/>
    </source>
</evidence>
<dbReference type="GO" id="GO:0051301">
    <property type="term" value="P:cell division"/>
    <property type="evidence" value="ECO:0007669"/>
    <property type="project" value="UniProtKB-UniRule"/>
</dbReference>
<evidence type="ECO:0000256" key="11">
    <source>
        <dbReference type="SAM" id="Coils"/>
    </source>
</evidence>
<keyword evidence="7 10" id="KW-0539">Nucleus</keyword>
<evidence type="ECO:0000256" key="1">
    <source>
        <dbReference type="ARBA" id="ARBA00007804"/>
    </source>
</evidence>
<keyword evidence="4 10" id="KW-0498">Mitosis</keyword>
<keyword evidence="8 10" id="KW-0131">Cell cycle</keyword>
<name>A0A8J5XDJ2_DIALT</name>
<protein>
    <recommendedName>
        <fullName evidence="10">Kinetochore protein Spc24</fullName>
    </recommendedName>
</protein>
<keyword evidence="5 10" id="KW-0995">Kinetochore</keyword>
<keyword evidence="13" id="KW-1185">Reference proteome</keyword>
<evidence type="ECO:0000256" key="8">
    <source>
        <dbReference type="ARBA" id="ARBA00023306"/>
    </source>
</evidence>
<evidence type="ECO:0000256" key="5">
    <source>
        <dbReference type="ARBA" id="ARBA00022838"/>
    </source>
</evidence>
<keyword evidence="6 11" id="KW-0175">Coiled coil</keyword>
<dbReference type="EMBL" id="JAGTXO010000024">
    <property type="protein sequence ID" value="KAG8461727.1"/>
    <property type="molecule type" value="Genomic_DNA"/>
</dbReference>
<dbReference type="OMA" id="AECHELI"/>
<evidence type="ECO:0000256" key="2">
    <source>
        <dbReference type="ARBA" id="ARBA00022454"/>
    </source>
</evidence>
<evidence type="ECO:0000313" key="12">
    <source>
        <dbReference type="EMBL" id="KAG8461727.1"/>
    </source>
</evidence>
<dbReference type="PANTHER" id="PTHR22142:SF2">
    <property type="entry name" value="KINETOCHORE PROTEIN SPC24"/>
    <property type="match status" value="1"/>
</dbReference>
<comment type="function">
    <text evidence="10">Acts as a component of the essential kinetochore-associated NDC80 complex, which is required for chromosome segregation and spindle checkpoint activity.</text>
</comment>
<comment type="caution">
    <text evidence="12">The sequence shown here is derived from an EMBL/GenBank/DDBJ whole genome shotgun (WGS) entry which is preliminary data.</text>
</comment>
<dbReference type="GO" id="GO:0031262">
    <property type="term" value="C:Ndc80 complex"/>
    <property type="evidence" value="ECO:0007669"/>
    <property type="project" value="TreeGrafter"/>
</dbReference>
<dbReference type="PANTHER" id="PTHR22142">
    <property type="match status" value="1"/>
</dbReference>
<dbReference type="Pfam" id="PF08286">
    <property type="entry name" value="Spc24"/>
    <property type="match status" value="1"/>
</dbReference>
<gene>
    <name evidence="12" type="ORF">KFE25_001345</name>
</gene>
<keyword evidence="3 10" id="KW-0132">Cell division</keyword>
<proteinExistence type="inferred from homology"/>
<reference evidence="12" key="1">
    <citation type="submission" date="2021-05" db="EMBL/GenBank/DDBJ databases">
        <title>The genome of the haptophyte Pavlova lutheri (Diacronema luteri, Pavlovales) - a model for lipid biosynthesis in eukaryotic algae.</title>
        <authorList>
            <person name="Hulatt C.J."/>
            <person name="Posewitz M.C."/>
        </authorList>
    </citation>
    <scope>NUCLEOTIDE SEQUENCE</scope>
    <source>
        <strain evidence="12">NIVA-4/92</strain>
    </source>
</reference>